<dbReference type="PROSITE" id="PS51186">
    <property type="entry name" value="GNAT"/>
    <property type="match status" value="1"/>
</dbReference>
<dbReference type="GO" id="GO:0016747">
    <property type="term" value="F:acyltransferase activity, transferring groups other than amino-acyl groups"/>
    <property type="evidence" value="ECO:0007669"/>
    <property type="project" value="InterPro"/>
</dbReference>
<dbReference type="STRING" id="45073.Lqui_0061"/>
<reference evidence="2 3" key="1">
    <citation type="submission" date="2015-11" db="EMBL/GenBank/DDBJ databases">
        <title>Genomic analysis of 38 Legionella species identifies large and diverse effector repertoires.</title>
        <authorList>
            <person name="Burstein D."/>
            <person name="Amaro F."/>
            <person name="Zusman T."/>
            <person name="Lifshitz Z."/>
            <person name="Cohen O."/>
            <person name="Gilbert J.A."/>
            <person name="Pupko T."/>
            <person name="Shuman H.A."/>
            <person name="Segal G."/>
        </authorList>
    </citation>
    <scope>NUCLEOTIDE SEQUENCE [LARGE SCALE GENOMIC DNA]</scope>
    <source>
        <strain evidence="2 3">CDC#1442-AUS-E</strain>
    </source>
</reference>
<dbReference type="RefSeq" id="WP_058506195.1">
    <property type="nucleotide sequence ID" value="NZ_CAAAIK010000013.1"/>
</dbReference>
<evidence type="ECO:0000313" key="3">
    <source>
        <dbReference type="Proteomes" id="UP000054618"/>
    </source>
</evidence>
<comment type="caution">
    <text evidence="2">The sequence shown here is derived from an EMBL/GenBank/DDBJ whole genome shotgun (WGS) entry which is preliminary data.</text>
</comment>
<dbReference type="InterPro" id="IPR000182">
    <property type="entry name" value="GNAT_dom"/>
</dbReference>
<dbReference type="SUPFAM" id="SSF55729">
    <property type="entry name" value="Acyl-CoA N-acyltransferases (Nat)"/>
    <property type="match status" value="1"/>
</dbReference>
<dbReference type="Gene3D" id="3.40.630.30">
    <property type="match status" value="1"/>
</dbReference>
<accession>A0A0W0Y8Y7</accession>
<protein>
    <submittedName>
        <fullName evidence="2">GNAT family acetyltransferase</fullName>
    </submittedName>
</protein>
<evidence type="ECO:0000259" key="1">
    <source>
        <dbReference type="PROSITE" id="PS51186"/>
    </source>
</evidence>
<keyword evidence="3" id="KW-1185">Reference proteome</keyword>
<name>A0A0W0Y8Y7_9GAMM</name>
<evidence type="ECO:0000313" key="2">
    <source>
        <dbReference type="EMBL" id="KTD53106.1"/>
    </source>
</evidence>
<dbReference type="AlphaFoldDB" id="A0A0W0Y8Y7"/>
<sequence length="182" mass="20433">MEYRNPEVSDFEKMVELQNENLAVNLASDLQDGFLSAGFTAEQFKEMNADLGIIVGVEDKAVCAYQCASTLNYNKNVPLVQAMIDQFNRLKYQGKSLADYQTCVYGPVCIAKAHRGKNVMSGLFEHMSQYLKRAHPEIEMLTVLVSKSNPRSVNAHRKLGMEVIGDFQFNGSEFVILVYPAH</sequence>
<dbReference type="Proteomes" id="UP000054618">
    <property type="component" value="Unassembled WGS sequence"/>
</dbReference>
<keyword evidence="2" id="KW-0808">Transferase</keyword>
<dbReference type="PATRIC" id="fig|45073.5.peg.65"/>
<feature type="domain" description="N-acetyltransferase" evidence="1">
    <location>
        <begin position="1"/>
        <end position="182"/>
    </location>
</feature>
<gene>
    <name evidence="2" type="ORF">Lqui_0061</name>
</gene>
<proteinExistence type="predicted"/>
<dbReference type="EMBL" id="LNYS01000001">
    <property type="protein sequence ID" value="KTD53106.1"/>
    <property type="molecule type" value="Genomic_DNA"/>
</dbReference>
<organism evidence="2 3">
    <name type="scientific">Legionella quinlivanii</name>
    <dbReference type="NCBI Taxonomy" id="45073"/>
    <lineage>
        <taxon>Bacteria</taxon>
        <taxon>Pseudomonadati</taxon>
        <taxon>Pseudomonadota</taxon>
        <taxon>Gammaproteobacteria</taxon>
        <taxon>Legionellales</taxon>
        <taxon>Legionellaceae</taxon>
        <taxon>Legionella</taxon>
    </lineage>
</organism>
<dbReference type="Pfam" id="PF00583">
    <property type="entry name" value="Acetyltransf_1"/>
    <property type="match status" value="1"/>
</dbReference>
<dbReference type="InterPro" id="IPR016181">
    <property type="entry name" value="Acyl_CoA_acyltransferase"/>
</dbReference>